<dbReference type="STRING" id="177199.A0A420YIV2"/>
<gene>
    <name evidence="7" type="ORF">DL546_006876</name>
</gene>
<dbReference type="Proteomes" id="UP000275385">
    <property type="component" value="Unassembled WGS sequence"/>
</dbReference>
<proteinExistence type="inferred from homology"/>
<organism evidence="7 8">
    <name type="scientific">Coniochaeta pulveracea</name>
    <dbReference type="NCBI Taxonomy" id="177199"/>
    <lineage>
        <taxon>Eukaryota</taxon>
        <taxon>Fungi</taxon>
        <taxon>Dikarya</taxon>
        <taxon>Ascomycota</taxon>
        <taxon>Pezizomycotina</taxon>
        <taxon>Sordariomycetes</taxon>
        <taxon>Sordariomycetidae</taxon>
        <taxon>Coniochaetales</taxon>
        <taxon>Coniochaetaceae</taxon>
        <taxon>Coniochaeta</taxon>
    </lineage>
</organism>
<evidence type="ECO:0000256" key="1">
    <source>
        <dbReference type="ARBA" id="ARBA00005466"/>
    </source>
</evidence>
<dbReference type="Pfam" id="PF08031">
    <property type="entry name" value="BBE"/>
    <property type="match status" value="1"/>
</dbReference>
<dbReference type="PANTHER" id="PTHR42973:SF17">
    <property type="entry name" value="OXIDASE, PUTATIVE (AFU_ORTHOLOGUE AFUA_6G14340)-RELATED"/>
    <property type="match status" value="1"/>
</dbReference>
<dbReference type="PROSITE" id="PS00862">
    <property type="entry name" value="OX2_COVAL_FAD"/>
    <property type="match status" value="1"/>
</dbReference>
<dbReference type="GO" id="GO:0016491">
    <property type="term" value="F:oxidoreductase activity"/>
    <property type="evidence" value="ECO:0007669"/>
    <property type="project" value="UniProtKB-KW"/>
</dbReference>
<dbReference type="PANTHER" id="PTHR42973">
    <property type="entry name" value="BINDING OXIDOREDUCTASE, PUTATIVE (AFU_ORTHOLOGUE AFUA_1G17690)-RELATED"/>
    <property type="match status" value="1"/>
</dbReference>
<dbReference type="PROSITE" id="PS51387">
    <property type="entry name" value="FAD_PCMH"/>
    <property type="match status" value="1"/>
</dbReference>
<keyword evidence="4" id="KW-0560">Oxidoreductase</keyword>
<keyword evidence="2" id="KW-0285">Flavoprotein</keyword>
<reference evidence="7 8" key="1">
    <citation type="submission" date="2018-08" db="EMBL/GenBank/DDBJ databases">
        <title>Draft genome of the lignicolous fungus Coniochaeta pulveracea.</title>
        <authorList>
            <person name="Borstlap C.J."/>
            <person name="De Witt R.N."/>
            <person name="Botha A."/>
            <person name="Volschenk H."/>
        </authorList>
    </citation>
    <scope>NUCLEOTIDE SEQUENCE [LARGE SCALE GENOMIC DNA]</scope>
    <source>
        <strain evidence="7 8">CAB683</strain>
    </source>
</reference>
<dbReference type="EMBL" id="QVQW01000007">
    <property type="protein sequence ID" value="RKU47791.1"/>
    <property type="molecule type" value="Genomic_DNA"/>
</dbReference>
<name>A0A420YIV2_9PEZI</name>
<dbReference type="InterPro" id="IPR006094">
    <property type="entry name" value="Oxid_FAD_bind_N"/>
</dbReference>
<dbReference type="SUPFAM" id="SSF56176">
    <property type="entry name" value="FAD-binding/transporter-associated domain-like"/>
    <property type="match status" value="1"/>
</dbReference>
<feature type="region of interest" description="Disordered" evidence="5">
    <location>
        <begin position="463"/>
        <end position="500"/>
    </location>
</feature>
<dbReference type="AlphaFoldDB" id="A0A420YIV2"/>
<dbReference type="InterPro" id="IPR012951">
    <property type="entry name" value="BBE"/>
</dbReference>
<evidence type="ECO:0000256" key="4">
    <source>
        <dbReference type="ARBA" id="ARBA00023002"/>
    </source>
</evidence>
<keyword evidence="8" id="KW-1185">Reference proteome</keyword>
<dbReference type="InterPro" id="IPR006093">
    <property type="entry name" value="Oxy_OxRdtase_FAD_BS"/>
</dbReference>
<keyword evidence="3" id="KW-0274">FAD</keyword>
<protein>
    <recommendedName>
        <fullName evidence="6">FAD-binding PCMH-type domain-containing protein</fullName>
    </recommendedName>
</protein>
<evidence type="ECO:0000256" key="5">
    <source>
        <dbReference type="SAM" id="MobiDB-lite"/>
    </source>
</evidence>
<comment type="similarity">
    <text evidence="1">Belongs to the oxygen-dependent FAD-linked oxidoreductase family.</text>
</comment>
<sequence>MGNSGSSLQTCLNNVCNNRTNCVSYPSNPLYQIAWVKPYNLDIEVTPVAVIRPTTAQDISAIVKCAVANDVKVQAKSGGHSYGNFGLGGKDGAISIDMTHFQDFSVDTKTWQATVGAGTLLGDLNTRLHDNGKRAVAHGSCPGVGIGGHATIGGLGAMSRMWGSLLDHVVEVEVVTADGSIKRASSTENQDLFWAIKGAGANFGVVTQFVLRTHPEPGSVVQFLYTVSFGKQADMASTFTAWQNIVFDMNLDRRFGTEFIMEPLGCIITGTFYGSQAEFNATGIQGRFPKGGKFSFTINDWLASTIKHAENEALHISSVAIPFYSKSLGFRQQDAIPPSKVQDILSWIDTVNKGTLLWFVVFDAEGGAINDVPMNATAYAQRDKVMFYQSYAIGLPLSQTTRDFLTNFHNKVIDTLPASDQDEGGVGTYAGYVDPALSNAQQAYWGDNLPRLEQVKQTYDANDVFSNPQGVRPAQTTTSSSNSSSTTDTPPSPSATSSAVRASKSSLDRLYLGILLVCFFHVLL</sequence>
<evidence type="ECO:0000313" key="8">
    <source>
        <dbReference type="Proteomes" id="UP000275385"/>
    </source>
</evidence>
<dbReference type="InterPro" id="IPR036318">
    <property type="entry name" value="FAD-bd_PCMH-like_sf"/>
</dbReference>
<dbReference type="InterPro" id="IPR016166">
    <property type="entry name" value="FAD-bd_PCMH"/>
</dbReference>
<evidence type="ECO:0000256" key="3">
    <source>
        <dbReference type="ARBA" id="ARBA00022827"/>
    </source>
</evidence>
<feature type="compositionally biased region" description="Low complexity" evidence="5">
    <location>
        <begin position="473"/>
        <end position="500"/>
    </location>
</feature>
<dbReference type="InterPro" id="IPR016169">
    <property type="entry name" value="FAD-bd_PCMH_sub2"/>
</dbReference>
<comment type="caution">
    <text evidence="7">The sequence shown here is derived from an EMBL/GenBank/DDBJ whole genome shotgun (WGS) entry which is preliminary data.</text>
</comment>
<dbReference type="GO" id="GO:0071949">
    <property type="term" value="F:FAD binding"/>
    <property type="evidence" value="ECO:0007669"/>
    <property type="project" value="InterPro"/>
</dbReference>
<evidence type="ECO:0000256" key="2">
    <source>
        <dbReference type="ARBA" id="ARBA00022630"/>
    </source>
</evidence>
<dbReference type="Pfam" id="PF01565">
    <property type="entry name" value="FAD_binding_4"/>
    <property type="match status" value="1"/>
</dbReference>
<dbReference type="Gene3D" id="3.30.465.10">
    <property type="match status" value="1"/>
</dbReference>
<accession>A0A420YIV2</accession>
<dbReference type="OrthoDB" id="415825at2759"/>
<dbReference type="Gene3D" id="3.40.462.20">
    <property type="match status" value="1"/>
</dbReference>
<evidence type="ECO:0000259" key="6">
    <source>
        <dbReference type="PROSITE" id="PS51387"/>
    </source>
</evidence>
<evidence type="ECO:0000313" key="7">
    <source>
        <dbReference type="EMBL" id="RKU47791.1"/>
    </source>
</evidence>
<feature type="domain" description="FAD-binding PCMH-type" evidence="6">
    <location>
        <begin position="43"/>
        <end position="216"/>
    </location>
</feature>
<dbReference type="InterPro" id="IPR050416">
    <property type="entry name" value="FAD-linked_Oxidoreductase"/>
</dbReference>